<reference evidence="12" key="1">
    <citation type="journal article" date="2019" name="Int. J. Syst. Evol. Microbiol.">
        <title>The Global Catalogue of Microorganisms (GCM) 10K type strain sequencing project: providing services to taxonomists for standard genome sequencing and annotation.</title>
        <authorList>
            <consortium name="The Broad Institute Genomics Platform"/>
            <consortium name="The Broad Institute Genome Sequencing Center for Infectious Disease"/>
            <person name="Wu L."/>
            <person name="Ma J."/>
        </authorList>
    </citation>
    <scope>NUCLEOTIDE SEQUENCE [LARGE SCALE GENOMIC DNA]</scope>
    <source>
        <strain evidence="12">JCM 18956</strain>
    </source>
</reference>
<feature type="transmembrane region" description="Helical" evidence="9">
    <location>
        <begin position="102"/>
        <end position="125"/>
    </location>
</feature>
<feature type="transmembrane region" description="Helical" evidence="9">
    <location>
        <begin position="293"/>
        <end position="320"/>
    </location>
</feature>
<dbReference type="PANTHER" id="PTHR42718">
    <property type="entry name" value="MAJOR FACILITATOR SUPERFAMILY MULTIDRUG TRANSPORTER MFSC"/>
    <property type="match status" value="1"/>
</dbReference>
<feature type="transmembrane region" description="Helical" evidence="9">
    <location>
        <begin position="131"/>
        <end position="152"/>
    </location>
</feature>
<feature type="transmembrane region" description="Helical" evidence="9">
    <location>
        <begin position="164"/>
        <end position="184"/>
    </location>
</feature>
<organism evidence="11 12">
    <name type="scientific">Frondihabitans cladoniiphilus</name>
    <dbReference type="NCBI Taxonomy" id="715785"/>
    <lineage>
        <taxon>Bacteria</taxon>
        <taxon>Bacillati</taxon>
        <taxon>Actinomycetota</taxon>
        <taxon>Actinomycetes</taxon>
        <taxon>Micrococcales</taxon>
        <taxon>Microbacteriaceae</taxon>
        <taxon>Frondihabitans</taxon>
    </lineage>
</organism>
<feature type="transmembrane region" description="Helical" evidence="9">
    <location>
        <begin position="386"/>
        <end position="412"/>
    </location>
</feature>
<evidence type="ECO:0000256" key="3">
    <source>
        <dbReference type="ARBA" id="ARBA00022448"/>
    </source>
</evidence>
<dbReference type="Gene3D" id="1.20.1250.20">
    <property type="entry name" value="MFS general substrate transporter like domains"/>
    <property type="match status" value="1"/>
</dbReference>
<dbReference type="SUPFAM" id="SSF103473">
    <property type="entry name" value="MFS general substrate transporter"/>
    <property type="match status" value="1"/>
</dbReference>
<comment type="similarity">
    <text evidence="2">Belongs to the major facilitator superfamily. EmrB family.</text>
</comment>
<evidence type="ECO:0000256" key="1">
    <source>
        <dbReference type="ARBA" id="ARBA00004651"/>
    </source>
</evidence>
<evidence type="ECO:0000256" key="8">
    <source>
        <dbReference type="SAM" id="MobiDB-lite"/>
    </source>
</evidence>
<comment type="caution">
    <text evidence="11">The sequence shown here is derived from an EMBL/GenBank/DDBJ whole genome shotgun (WGS) entry which is preliminary data.</text>
</comment>
<evidence type="ECO:0000256" key="7">
    <source>
        <dbReference type="ARBA" id="ARBA00023136"/>
    </source>
</evidence>
<feature type="compositionally biased region" description="Low complexity" evidence="8">
    <location>
        <begin position="1"/>
        <end position="25"/>
    </location>
</feature>
<feature type="domain" description="Major facilitator superfamily (MFS) profile" evidence="10">
    <location>
        <begin position="36"/>
        <end position="494"/>
    </location>
</feature>
<evidence type="ECO:0000256" key="2">
    <source>
        <dbReference type="ARBA" id="ARBA00008537"/>
    </source>
</evidence>
<keyword evidence="3" id="KW-0813">Transport</keyword>
<feature type="transmembrane region" description="Helical" evidence="9">
    <location>
        <begin position="35"/>
        <end position="62"/>
    </location>
</feature>
<dbReference type="PROSITE" id="PS50850">
    <property type="entry name" value="MFS"/>
    <property type="match status" value="1"/>
</dbReference>
<evidence type="ECO:0000256" key="4">
    <source>
        <dbReference type="ARBA" id="ARBA00022475"/>
    </source>
</evidence>
<feature type="transmembrane region" description="Helical" evidence="9">
    <location>
        <begin position="332"/>
        <end position="353"/>
    </location>
</feature>
<sequence length="504" mass="52584">MTNDTTTAPPSSSASADEPVPSEASFDADRRRNNLVIGLLLVSTFVVILNETIMSVALPTLVRDLHVQAATAQWLTTGFLLTMAVVIPITGYLLTRFNTRPLFIMAMTFFSIGTLLAVVAPGFSVLLVARIIQACGTAIMMPLLMTTAMTLVPPASRGRMMGNISIVISVAPAIGPTISGLILSVFSWRFMFVIVLPIAIIALVLGAVKMKNVTVPRKSSIDVLSVVLSAFAFGGLLYGLSSIGEAASGSPQVVAPVVPVIVGVVALALFALRQVRLSRRDRALLDLRTFKTPAFAVSIVMIAIMSLALFGSLIILPIYMQNVLGLSTLSTGLLLLPGGIVMGALAPIVGRIYDRVGPTALLVVGSVLVSLALWLMRFLLGEGSPAYMVPIVHIVLSIGLACTFTPLFSAALGSLKPDLYSHGSAILNTVQQVAAGAGTALFVTLLATGSAAQIKLGATPISATAGGVQAAFMVGAIISLFPIVASFFVRKPPVVEGAPRPMAH</sequence>
<gene>
    <name evidence="11" type="ORF">GCM10025780_28770</name>
</gene>
<keyword evidence="4" id="KW-1003">Cell membrane</keyword>
<protein>
    <submittedName>
        <fullName evidence="11">DHA2 family efflux MFS transporter permease subunit</fullName>
    </submittedName>
</protein>
<feature type="transmembrane region" description="Helical" evidence="9">
    <location>
        <begin position="360"/>
        <end position="380"/>
    </location>
</feature>
<feature type="transmembrane region" description="Helical" evidence="9">
    <location>
        <begin position="253"/>
        <end position="272"/>
    </location>
</feature>
<feature type="transmembrane region" description="Helical" evidence="9">
    <location>
        <begin position="220"/>
        <end position="241"/>
    </location>
</feature>
<comment type="subcellular location">
    <subcellularLocation>
        <location evidence="1">Cell membrane</location>
        <topology evidence="1">Multi-pass membrane protein</topology>
    </subcellularLocation>
</comment>
<dbReference type="NCBIfam" id="TIGR00711">
    <property type="entry name" value="efflux_EmrB"/>
    <property type="match status" value="1"/>
</dbReference>
<dbReference type="Proteomes" id="UP001501295">
    <property type="component" value="Unassembled WGS sequence"/>
</dbReference>
<dbReference type="InterPro" id="IPR020846">
    <property type="entry name" value="MFS_dom"/>
</dbReference>
<dbReference type="EMBL" id="BAABLM010000006">
    <property type="protein sequence ID" value="GAA4681663.1"/>
    <property type="molecule type" value="Genomic_DNA"/>
</dbReference>
<feature type="transmembrane region" description="Helical" evidence="9">
    <location>
        <begin position="466"/>
        <end position="489"/>
    </location>
</feature>
<accession>A0ABP8W6L4</accession>
<name>A0ABP8W6L4_9MICO</name>
<dbReference type="CDD" id="cd17503">
    <property type="entry name" value="MFS_LmrB_MDR_like"/>
    <property type="match status" value="1"/>
</dbReference>
<feature type="transmembrane region" description="Helical" evidence="9">
    <location>
        <begin position="433"/>
        <end position="454"/>
    </location>
</feature>
<dbReference type="InterPro" id="IPR004638">
    <property type="entry name" value="EmrB-like"/>
</dbReference>
<keyword evidence="6 9" id="KW-1133">Transmembrane helix</keyword>
<feature type="region of interest" description="Disordered" evidence="8">
    <location>
        <begin position="1"/>
        <end position="26"/>
    </location>
</feature>
<evidence type="ECO:0000313" key="11">
    <source>
        <dbReference type="EMBL" id="GAA4681663.1"/>
    </source>
</evidence>
<dbReference type="PANTHER" id="PTHR42718:SF9">
    <property type="entry name" value="MAJOR FACILITATOR SUPERFAMILY MULTIDRUG TRANSPORTER MFSC"/>
    <property type="match status" value="1"/>
</dbReference>
<keyword evidence="7 9" id="KW-0472">Membrane</keyword>
<proteinExistence type="inferred from homology"/>
<evidence type="ECO:0000259" key="10">
    <source>
        <dbReference type="PROSITE" id="PS50850"/>
    </source>
</evidence>
<evidence type="ECO:0000256" key="9">
    <source>
        <dbReference type="SAM" id="Phobius"/>
    </source>
</evidence>
<dbReference type="PRINTS" id="PR01036">
    <property type="entry name" value="TCRTETB"/>
</dbReference>
<feature type="transmembrane region" description="Helical" evidence="9">
    <location>
        <begin position="190"/>
        <end position="208"/>
    </location>
</feature>
<feature type="transmembrane region" description="Helical" evidence="9">
    <location>
        <begin position="74"/>
        <end position="95"/>
    </location>
</feature>
<evidence type="ECO:0000256" key="5">
    <source>
        <dbReference type="ARBA" id="ARBA00022692"/>
    </source>
</evidence>
<dbReference type="InterPro" id="IPR036259">
    <property type="entry name" value="MFS_trans_sf"/>
</dbReference>
<dbReference type="Gene3D" id="1.20.1720.10">
    <property type="entry name" value="Multidrug resistance protein D"/>
    <property type="match status" value="1"/>
</dbReference>
<evidence type="ECO:0000313" key="12">
    <source>
        <dbReference type="Proteomes" id="UP001501295"/>
    </source>
</evidence>
<keyword evidence="12" id="KW-1185">Reference proteome</keyword>
<evidence type="ECO:0000256" key="6">
    <source>
        <dbReference type="ARBA" id="ARBA00022989"/>
    </source>
</evidence>
<dbReference type="RefSeq" id="WP_345376617.1">
    <property type="nucleotide sequence ID" value="NZ_BAABLM010000006.1"/>
</dbReference>
<dbReference type="InterPro" id="IPR011701">
    <property type="entry name" value="MFS"/>
</dbReference>
<keyword evidence="5 9" id="KW-0812">Transmembrane</keyword>
<dbReference type="Pfam" id="PF07690">
    <property type="entry name" value="MFS_1"/>
    <property type="match status" value="1"/>
</dbReference>